<reference evidence="6 7" key="1">
    <citation type="submission" date="2019-02" db="EMBL/GenBank/DDBJ databases">
        <authorList>
            <person name="Khodamoradi S."/>
            <person name="Hahnke R.L."/>
            <person name="Kaempfer P."/>
            <person name="Schumann P."/>
            <person name="Rohde M."/>
            <person name="Steinert M."/>
            <person name="Luzhetskyy A."/>
            <person name="Wink J."/>
            <person name="Ruckert C."/>
        </authorList>
    </citation>
    <scope>NUCLEOTIDE SEQUENCE [LARGE SCALE GENOMIC DNA]</scope>
    <source>
        <strain evidence="6 7">M2</strain>
    </source>
</reference>
<dbReference type="EMBL" id="CP036455">
    <property type="protein sequence ID" value="QBI54915.1"/>
    <property type="molecule type" value="Genomic_DNA"/>
</dbReference>
<dbReference type="Gene3D" id="3.90.470.20">
    <property type="entry name" value="4'-phosphopantetheinyl transferase domain"/>
    <property type="match status" value="1"/>
</dbReference>
<dbReference type="OrthoDB" id="8210607at2"/>
<feature type="binding site" evidence="2">
    <location>
        <position position="47"/>
    </location>
    <ligand>
        <name>CoA</name>
        <dbReference type="ChEBI" id="CHEBI:57287"/>
    </ligand>
</feature>
<evidence type="ECO:0000256" key="1">
    <source>
        <dbReference type="ARBA" id="ARBA00022679"/>
    </source>
</evidence>
<dbReference type="InterPro" id="IPR041354">
    <property type="entry name" value="4PPT_N"/>
</dbReference>
<dbReference type="GO" id="GO:0009239">
    <property type="term" value="P:enterobactin biosynthetic process"/>
    <property type="evidence" value="ECO:0007669"/>
    <property type="project" value="InterPro"/>
</dbReference>
<dbReference type="EC" id="2.7.8.7" evidence="6"/>
<dbReference type="GO" id="GO:0000287">
    <property type="term" value="F:magnesium ion binding"/>
    <property type="evidence" value="ECO:0007669"/>
    <property type="project" value="InterPro"/>
</dbReference>
<dbReference type="GO" id="GO:0005886">
    <property type="term" value="C:plasma membrane"/>
    <property type="evidence" value="ECO:0007669"/>
    <property type="project" value="TreeGrafter"/>
</dbReference>
<evidence type="ECO:0000256" key="3">
    <source>
        <dbReference type="PIRSR" id="PIRSR603542-2"/>
    </source>
</evidence>
<protein>
    <submittedName>
        <fullName evidence="6">4'-phosphopantetheinyl transferase Npt</fullName>
        <ecNumber evidence="6">2.7.8.7</ecNumber>
    </submittedName>
</protein>
<evidence type="ECO:0000259" key="5">
    <source>
        <dbReference type="Pfam" id="PF17837"/>
    </source>
</evidence>
<dbReference type="PANTHER" id="PTHR38096:SF1">
    <property type="entry name" value="ENTEROBACTIN SYNTHASE COMPONENT D"/>
    <property type="match status" value="1"/>
</dbReference>
<feature type="domain" description="4'-phosphopantetheinyl transferase N-terminal" evidence="5">
    <location>
        <begin position="28"/>
        <end position="94"/>
    </location>
</feature>
<dbReference type="GO" id="GO:0009366">
    <property type="term" value="C:enterobactin synthetase complex"/>
    <property type="evidence" value="ECO:0007669"/>
    <property type="project" value="InterPro"/>
</dbReference>
<feature type="binding site" evidence="2">
    <location>
        <position position="150"/>
    </location>
    <ligand>
        <name>CoA</name>
        <dbReference type="ChEBI" id="CHEBI:57287"/>
    </ligand>
</feature>
<feature type="binding site" evidence="3">
    <location>
        <position position="106"/>
    </location>
    <ligand>
        <name>Mg(2+)</name>
        <dbReference type="ChEBI" id="CHEBI:18420"/>
    </ligand>
</feature>
<feature type="binding site" evidence="3">
    <location>
        <position position="107"/>
    </location>
    <ligand>
        <name>Mg(2+)</name>
        <dbReference type="ChEBI" id="CHEBI:18420"/>
    </ligand>
</feature>
<feature type="binding site" evidence="3">
    <location>
        <position position="105"/>
    </location>
    <ligand>
        <name>Mg(2+)</name>
        <dbReference type="ChEBI" id="CHEBI:18420"/>
    </ligand>
</feature>
<dbReference type="SUPFAM" id="SSF56214">
    <property type="entry name" value="4'-phosphopantetheinyl transferase"/>
    <property type="match status" value="1"/>
</dbReference>
<feature type="domain" description="4'-phosphopantetheinyl transferase" evidence="4">
    <location>
        <begin position="101"/>
        <end position="182"/>
    </location>
</feature>
<dbReference type="RefSeq" id="WP_131099012.1">
    <property type="nucleotide sequence ID" value="NZ_CP036455.1"/>
</dbReference>
<evidence type="ECO:0000313" key="6">
    <source>
        <dbReference type="EMBL" id="QBI54915.1"/>
    </source>
</evidence>
<dbReference type="Proteomes" id="UP000292235">
    <property type="component" value="Chromosome"/>
</dbReference>
<feature type="binding site" evidence="2">
    <location>
        <begin position="83"/>
        <end position="84"/>
    </location>
    <ligand>
        <name>CoA</name>
        <dbReference type="ChEBI" id="CHEBI:57287"/>
    </ligand>
</feature>
<dbReference type="Pfam" id="PF17837">
    <property type="entry name" value="4PPT_N"/>
    <property type="match status" value="1"/>
</dbReference>
<dbReference type="PANTHER" id="PTHR38096">
    <property type="entry name" value="ENTEROBACTIN SYNTHASE COMPONENT D"/>
    <property type="match status" value="1"/>
</dbReference>
<feature type="binding site" evidence="2">
    <location>
        <position position="154"/>
    </location>
    <ligand>
        <name>CoA</name>
        <dbReference type="ChEBI" id="CHEBI:57287"/>
    </ligand>
</feature>
<sequence>MIEDLLTADCAVAEAFDDSAAVALFPQEAALMEGRVARRRRQFATGRSCARRALGRLGVPPAPLLPGPGGAPVWPQGVVGSITHCDGYLAAAVAPARAVAAVGIDAEPALPLPEGVLSLVAGPEEQEALSAFGTEGAAACRDRLLFSAKEAVYKAWYPRARRWSALREIRVVLDPGGTFTARPPARGPAGAAQHDYSGRWLVRSGLLLAAVLEPAPAGHPSRLFRLSS</sequence>
<proteinExistence type="predicted"/>
<evidence type="ECO:0000259" key="4">
    <source>
        <dbReference type="Pfam" id="PF01648"/>
    </source>
</evidence>
<dbReference type="Pfam" id="PF01648">
    <property type="entry name" value="ACPS"/>
    <property type="match status" value="1"/>
</dbReference>
<feature type="binding site" evidence="2">
    <location>
        <position position="39"/>
    </location>
    <ligand>
        <name>CoA</name>
        <dbReference type="ChEBI" id="CHEBI:57287"/>
    </ligand>
</feature>
<name>A0A4P6Q2W6_9ACTN</name>
<dbReference type="InterPro" id="IPR003542">
    <property type="entry name" value="Enbac_synth_compD-like"/>
</dbReference>
<evidence type="ECO:0000256" key="2">
    <source>
        <dbReference type="PIRSR" id="PIRSR603542-1"/>
    </source>
</evidence>
<dbReference type="PRINTS" id="PR01399">
    <property type="entry name" value="ENTSNTHTASED"/>
</dbReference>
<gene>
    <name evidence="6" type="primary">npt</name>
    <name evidence="6" type="ORF">EKD16_15715</name>
</gene>
<dbReference type="AlphaFoldDB" id="A0A4P6Q2W6"/>
<comment type="cofactor">
    <cofactor evidence="3">
        <name>Mg(2+)</name>
        <dbReference type="ChEBI" id="CHEBI:18420"/>
    </cofactor>
</comment>
<feature type="binding site" evidence="2">
    <location>
        <position position="105"/>
    </location>
    <ligand>
        <name>CoA</name>
        <dbReference type="ChEBI" id="CHEBI:57287"/>
    </ligand>
</feature>
<organism evidence="6 7">
    <name type="scientific">Streptomonospora litoralis</name>
    <dbReference type="NCBI Taxonomy" id="2498135"/>
    <lineage>
        <taxon>Bacteria</taxon>
        <taxon>Bacillati</taxon>
        <taxon>Actinomycetota</taxon>
        <taxon>Actinomycetes</taxon>
        <taxon>Streptosporangiales</taxon>
        <taxon>Nocardiopsidaceae</taxon>
        <taxon>Streptomonospora</taxon>
    </lineage>
</organism>
<keyword evidence="7" id="KW-1185">Reference proteome</keyword>
<dbReference type="KEGG" id="strr:EKD16_15715"/>
<keyword evidence="3" id="KW-0460">Magnesium</keyword>
<dbReference type="GO" id="GO:0008897">
    <property type="term" value="F:holo-[acyl-carrier-protein] synthase activity"/>
    <property type="evidence" value="ECO:0007669"/>
    <property type="project" value="UniProtKB-EC"/>
</dbReference>
<dbReference type="InterPro" id="IPR008278">
    <property type="entry name" value="4-PPantetheinyl_Trfase_dom"/>
</dbReference>
<keyword evidence="1 6" id="KW-0808">Transferase</keyword>
<dbReference type="InterPro" id="IPR037143">
    <property type="entry name" value="4-PPantetheinyl_Trfase_dom_sf"/>
</dbReference>
<keyword evidence="3" id="KW-0479">Metal-binding</keyword>
<accession>A0A4P6Q2W6</accession>
<evidence type="ECO:0000313" key="7">
    <source>
        <dbReference type="Proteomes" id="UP000292235"/>
    </source>
</evidence>